<dbReference type="OrthoDB" id="6369070at2"/>
<evidence type="ECO:0000313" key="3">
    <source>
        <dbReference type="Proteomes" id="UP000004699"/>
    </source>
</evidence>
<sequence>MSRDDYRAAHIGYHSSCVRRLKGLRGYLVNIRAESSTQDWIADTIAGPMGVERDDVATDWDGLSQLFFDSIADYRAARALVQDRPGPAGLERDERLLDLGGDEAFLYSTPPLSFAVDEHVVLPVRRPEHKVFKLVQLGRKKEGVSDHEFRSAWCTQYADQVRAAPGLLGYTVNFPQLTDVKTDFYPPGSSVFSPQATERELDFHRRWDGYAELWFTTPEHFVDWRSTMHDALRPIEAEWFDHWCYVEVDETVVVLPDRSAAAPFYHR</sequence>
<dbReference type="STRING" id="565045.NOR51B_1734"/>
<dbReference type="AlphaFoldDB" id="B8KS31"/>
<gene>
    <name evidence="2" type="ORF">NOR51B_1734</name>
</gene>
<dbReference type="Gene3D" id="3.30.70.100">
    <property type="match status" value="2"/>
</dbReference>
<feature type="domain" description="EthD" evidence="1">
    <location>
        <begin position="141"/>
        <end position="239"/>
    </location>
</feature>
<dbReference type="SUPFAM" id="SSF54909">
    <property type="entry name" value="Dimeric alpha+beta barrel"/>
    <property type="match status" value="2"/>
</dbReference>
<dbReference type="GO" id="GO:0016491">
    <property type="term" value="F:oxidoreductase activity"/>
    <property type="evidence" value="ECO:0007669"/>
    <property type="project" value="InterPro"/>
</dbReference>
<dbReference type="Pfam" id="PF07110">
    <property type="entry name" value="EthD"/>
    <property type="match status" value="1"/>
</dbReference>
<dbReference type="RefSeq" id="WP_009020533.1">
    <property type="nucleotide sequence ID" value="NZ_DS999411.1"/>
</dbReference>
<name>B8KS31_9GAMM</name>
<dbReference type="InterPro" id="IPR011008">
    <property type="entry name" value="Dimeric_a/b-barrel"/>
</dbReference>
<keyword evidence="3" id="KW-1185">Reference proteome</keyword>
<reference evidence="3" key="1">
    <citation type="journal article" date="2013" name="BMC Microbiol.">
        <title>Taxonomy and evolution of bacteriochlorophyll a-containing members of the OM60/NOR5 clade of marine gammaproteobacteria: description of Luminiphilus syltensis gen. nov., sp. nov., reclassification of Haliea rubra as Pseudohaliea rubra gen. nov., comb. nov., and emendation of Chromatocurvus halotolerans.</title>
        <authorList>
            <person name="Spring S."/>
            <person name="Riedel T."/>
            <person name="Sproer C."/>
            <person name="Yan S."/>
            <person name="Harder J."/>
            <person name="Fuchs B.M."/>
        </authorList>
    </citation>
    <scope>NUCLEOTIDE SEQUENCE [LARGE SCALE GENOMIC DNA]</scope>
    <source>
        <strain evidence="3">NOR51-B</strain>
    </source>
</reference>
<dbReference type="Proteomes" id="UP000004699">
    <property type="component" value="Unassembled WGS sequence"/>
</dbReference>
<dbReference type="InterPro" id="IPR009799">
    <property type="entry name" value="EthD_dom"/>
</dbReference>
<evidence type="ECO:0000259" key="1">
    <source>
        <dbReference type="Pfam" id="PF07110"/>
    </source>
</evidence>
<organism evidence="2 3">
    <name type="scientific">Luminiphilus syltensis NOR5-1B</name>
    <dbReference type="NCBI Taxonomy" id="565045"/>
    <lineage>
        <taxon>Bacteria</taxon>
        <taxon>Pseudomonadati</taxon>
        <taxon>Pseudomonadota</taxon>
        <taxon>Gammaproteobacteria</taxon>
        <taxon>Cellvibrionales</taxon>
        <taxon>Halieaceae</taxon>
        <taxon>Luminiphilus</taxon>
    </lineage>
</organism>
<dbReference type="EMBL" id="DS999411">
    <property type="protein sequence ID" value="EED35787.1"/>
    <property type="molecule type" value="Genomic_DNA"/>
</dbReference>
<evidence type="ECO:0000313" key="2">
    <source>
        <dbReference type="EMBL" id="EED35787.1"/>
    </source>
</evidence>
<protein>
    <recommendedName>
        <fullName evidence="1">EthD domain-containing protein</fullName>
    </recommendedName>
</protein>
<dbReference type="HOGENOM" id="CLU_933177_0_0_6"/>
<proteinExistence type="predicted"/>
<accession>B8KS31</accession>